<dbReference type="PANTHER" id="PTHR34283:SF1">
    <property type="entry name" value="PROTEIN RESPONSE TO LOW SULFUR 1"/>
    <property type="match status" value="1"/>
</dbReference>
<dbReference type="Proteomes" id="UP000298416">
    <property type="component" value="Unassembled WGS sequence"/>
</dbReference>
<protein>
    <submittedName>
        <fullName evidence="2">Uncharacterized protein</fullName>
    </submittedName>
</protein>
<reference evidence="2" key="2">
    <citation type="submission" date="2020-08" db="EMBL/GenBank/DDBJ databases">
        <title>Plant Genome Project.</title>
        <authorList>
            <person name="Zhang R.-G."/>
        </authorList>
    </citation>
    <scope>NUCLEOTIDE SEQUENCE</scope>
    <source>
        <strain evidence="2">Huo1</strain>
        <tissue evidence="2">Leaf</tissue>
    </source>
</reference>
<dbReference type="InterPro" id="IPR039282">
    <property type="entry name" value="LSU"/>
</dbReference>
<dbReference type="PANTHER" id="PTHR34283">
    <property type="entry name" value="PROTEIN RESPONSE TO LOW SULFUR 1"/>
    <property type="match status" value="1"/>
</dbReference>
<evidence type="ECO:0000256" key="1">
    <source>
        <dbReference type="SAM" id="MobiDB-lite"/>
    </source>
</evidence>
<name>A0A8X8WV45_SALSN</name>
<feature type="region of interest" description="Disordered" evidence="1">
    <location>
        <begin position="1"/>
        <end position="24"/>
    </location>
</feature>
<reference evidence="2" key="1">
    <citation type="submission" date="2018-01" db="EMBL/GenBank/DDBJ databases">
        <authorList>
            <person name="Mao J.F."/>
        </authorList>
    </citation>
    <scope>NUCLEOTIDE SEQUENCE</scope>
    <source>
        <strain evidence="2">Huo1</strain>
        <tissue evidence="2">Leaf</tissue>
    </source>
</reference>
<keyword evidence="3" id="KW-1185">Reference proteome</keyword>
<sequence length="151" mass="17127">MAPSIAIPAAAQQTKGEAALRRRNEELERELRESLEREERTRAELTRTMERLMVTEEAEERLCSQLGELEAEAVGQAREYRARIMEMSNLVPGGIFTSLRALKFYKGEKALVFSKYSDFIFLAHSGLQAKIVQHRSCFLIIQISAGGCENF</sequence>
<gene>
    <name evidence="2" type="ORF">SASPL_137591</name>
</gene>
<comment type="caution">
    <text evidence="2">The sequence shown here is derived from an EMBL/GenBank/DDBJ whole genome shotgun (WGS) entry which is preliminary data.</text>
</comment>
<proteinExistence type="predicted"/>
<accession>A0A8X8WV45</accession>
<organism evidence="2">
    <name type="scientific">Salvia splendens</name>
    <name type="common">Scarlet sage</name>
    <dbReference type="NCBI Taxonomy" id="180675"/>
    <lineage>
        <taxon>Eukaryota</taxon>
        <taxon>Viridiplantae</taxon>
        <taxon>Streptophyta</taxon>
        <taxon>Embryophyta</taxon>
        <taxon>Tracheophyta</taxon>
        <taxon>Spermatophyta</taxon>
        <taxon>Magnoliopsida</taxon>
        <taxon>eudicotyledons</taxon>
        <taxon>Gunneridae</taxon>
        <taxon>Pentapetalae</taxon>
        <taxon>asterids</taxon>
        <taxon>lamiids</taxon>
        <taxon>Lamiales</taxon>
        <taxon>Lamiaceae</taxon>
        <taxon>Nepetoideae</taxon>
        <taxon>Mentheae</taxon>
        <taxon>Salviinae</taxon>
        <taxon>Salvia</taxon>
        <taxon>Salvia subgen. Calosphace</taxon>
        <taxon>core Calosphace</taxon>
    </lineage>
</organism>
<feature type="compositionally biased region" description="Low complexity" evidence="1">
    <location>
        <begin position="1"/>
        <end position="13"/>
    </location>
</feature>
<dbReference type="AlphaFoldDB" id="A0A8X8WV45"/>
<dbReference type="GO" id="GO:0098869">
    <property type="term" value="P:cellular oxidant detoxification"/>
    <property type="evidence" value="ECO:0007669"/>
    <property type="project" value="InterPro"/>
</dbReference>
<evidence type="ECO:0000313" key="3">
    <source>
        <dbReference type="Proteomes" id="UP000298416"/>
    </source>
</evidence>
<evidence type="ECO:0000313" key="2">
    <source>
        <dbReference type="EMBL" id="KAG6400749.1"/>
    </source>
</evidence>
<dbReference type="EMBL" id="PNBA02000014">
    <property type="protein sequence ID" value="KAG6400749.1"/>
    <property type="molecule type" value="Genomic_DNA"/>
</dbReference>